<dbReference type="EMBL" id="JBJHQE010000016">
    <property type="protein sequence ID" value="MFK9081286.1"/>
    <property type="molecule type" value="Genomic_DNA"/>
</dbReference>
<keyword evidence="1" id="KW-0808">Transferase</keyword>
<dbReference type="Proteomes" id="UP001622950">
    <property type="component" value="Unassembled WGS sequence"/>
</dbReference>
<keyword evidence="2" id="KW-1185">Reference proteome</keyword>
<name>A0ACC7MSC1_9PSED</name>
<keyword evidence="1" id="KW-0012">Acyltransferase</keyword>
<sequence length="366" mass="41193">MEKASTTLKGTTIKMPTNVPALTGVRGFAALWVVLMHYTWVSGYTGQNFFDQVTFYGFAGVTVFLVLSGFMMAHAYPTFRETVSVPQFAEYFYKRIVRIYPLHLATIVAFLILVKMGYPLAGRNDTDYTLMLNLFLVHAWGFVNEFSWNAVSWTISVEMFAYIWFPFVIFSLYRLPKFASAITIVAAVYVLRDLPYVKLLNSLGVDTSAIILGHGYYLFQFTSVFIAGVALYRLMQDTQRWPAWVCDAMMLSGIAVLLYACTVPFETWRMMCGSLLIVGGLLHGKGLGNLLFGNRASVFLGDISYSLYLTHFMLGAVLPQHFVGLTLAQKLAAALVIATISYYVIERPSRDFLRKLWKAPRKVAVA</sequence>
<reference evidence="1" key="1">
    <citation type="submission" date="2024-11" db="EMBL/GenBank/DDBJ databases">
        <authorList>
            <person name="Lucas J.A."/>
        </authorList>
    </citation>
    <scope>NUCLEOTIDE SEQUENCE</scope>
    <source>
        <strain evidence="1">Z 8.8</strain>
    </source>
</reference>
<comment type="caution">
    <text evidence="1">The sequence shown here is derived from an EMBL/GenBank/DDBJ whole genome shotgun (WGS) entry which is preliminary data.</text>
</comment>
<accession>A0ACC7MSC1</accession>
<evidence type="ECO:0000313" key="1">
    <source>
        <dbReference type="EMBL" id="MFK9081286.1"/>
    </source>
</evidence>
<evidence type="ECO:0000313" key="2">
    <source>
        <dbReference type="Proteomes" id="UP001622950"/>
    </source>
</evidence>
<organism evidence="1 2">
    <name type="scientific">Pseudomonas neuropathica</name>
    <dbReference type="NCBI Taxonomy" id="2730425"/>
    <lineage>
        <taxon>Bacteria</taxon>
        <taxon>Pseudomonadati</taxon>
        <taxon>Pseudomonadota</taxon>
        <taxon>Gammaproteobacteria</taxon>
        <taxon>Pseudomonadales</taxon>
        <taxon>Pseudomonadaceae</taxon>
        <taxon>Pseudomonas</taxon>
    </lineage>
</organism>
<gene>
    <name evidence="1" type="ORF">ACJEBM_11445</name>
</gene>
<proteinExistence type="predicted"/>
<protein>
    <submittedName>
        <fullName evidence="1">Acyltransferase family protein</fullName>
        <ecNumber evidence="1">2.3.-.-</ecNumber>
    </submittedName>
</protein>
<dbReference type="EC" id="2.3.-.-" evidence="1"/>